<dbReference type="Proteomes" id="UP000280298">
    <property type="component" value="Chromosome"/>
</dbReference>
<dbReference type="KEGG" id="scya:EJ357_14365"/>
<feature type="compositionally biased region" description="Basic residues" evidence="1">
    <location>
        <begin position="1"/>
        <end position="25"/>
    </location>
</feature>
<gene>
    <name evidence="2" type="ORF">EJ357_14365</name>
</gene>
<evidence type="ECO:0000313" key="3">
    <source>
        <dbReference type="Proteomes" id="UP000280298"/>
    </source>
</evidence>
<evidence type="ECO:0000256" key="1">
    <source>
        <dbReference type="SAM" id="MobiDB-lite"/>
    </source>
</evidence>
<feature type="compositionally biased region" description="Low complexity" evidence="1">
    <location>
        <begin position="38"/>
        <end position="51"/>
    </location>
</feature>
<accession>A0A3Q9F166</accession>
<keyword evidence="3" id="KW-1185">Reference proteome</keyword>
<name>A0A3Q9F166_9ACTN</name>
<dbReference type="EMBL" id="CP034539">
    <property type="protein sequence ID" value="AZQ40394.1"/>
    <property type="molecule type" value="Genomic_DNA"/>
</dbReference>
<organism evidence="2 3">
    <name type="scientific">Streptomyces cyaneochromogenes</name>
    <dbReference type="NCBI Taxonomy" id="2496836"/>
    <lineage>
        <taxon>Bacteria</taxon>
        <taxon>Bacillati</taxon>
        <taxon>Actinomycetota</taxon>
        <taxon>Actinomycetes</taxon>
        <taxon>Kitasatosporales</taxon>
        <taxon>Streptomycetaceae</taxon>
        <taxon>Streptomyces</taxon>
    </lineage>
</organism>
<protein>
    <submittedName>
        <fullName evidence="2">Uncharacterized protein</fullName>
    </submittedName>
</protein>
<feature type="region of interest" description="Disordered" evidence="1">
    <location>
        <begin position="1"/>
        <end position="92"/>
    </location>
</feature>
<dbReference type="AlphaFoldDB" id="A0A3Q9F166"/>
<feature type="compositionally biased region" description="Basic residues" evidence="1">
    <location>
        <begin position="76"/>
        <end position="92"/>
    </location>
</feature>
<sequence>MRRPARPASRPARRGRGGRGRRRCARVPIPRSGCRGCCTRLPAPRTCTPRPARAPEPGATSGCARGRSSVGSPCRSRGRHGPGRRSRSPRTP</sequence>
<proteinExistence type="predicted"/>
<reference evidence="2 3" key="1">
    <citation type="journal article" date="2019" name="Int. J. Syst. Evol. Microbiol.">
        <title>Streptomyces cyaneochromogenes sp. nov., a blue pigment-producing actinomycete from manganese-contaminated soil.</title>
        <authorList>
            <person name="Tang X."/>
            <person name="Zhao J."/>
            <person name="Li K."/>
            <person name="Chen Z."/>
            <person name="Sun Y."/>
            <person name="Gao J."/>
        </authorList>
    </citation>
    <scope>NUCLEOTIDE SEQUENCE [LARGE SCALE GENOMIC DNA]</scope>
    <source>
        <strain evidence="2 3">MK-45</strain>
    </source>
</reference>
<evidence type="ECO:0000313" key="2">
    <source>
        <dbReference type="EMBL" id="AZQ40394.1"/>
    </source>
</evidence>